<proteinExistence type="predicted"/>
<name>A0A2W1K1Z7_ACIFR</name>
<dbReference type="AlphaFoldDB" id="A0A2W1K1Z7"/>
<dbReference type="RefSeq" id="WP_009562702.1">
    <property type="nucleotide sequence ID" value="NZ_AP025160.1"/>
</dbReference>
<sequence length="63" mass="7049">MRRNSDERRMYAIRRLSRAVDRQITSAGEAKQRAAFWAKVWGVRAGFSGASSNICTGKKGHGH</sequence>
<protein>
    <submittedName>
        <fullName evidence="1">Uncharacterized protein</fullName>
    </submittedName>
</protein>
<organism evidence="1 2">
    <name type="scientific">Acidithiobacillus ferrooxidans</name>
    <name type="common">Thiobacillus ferrooxidans</name>
    <dbReference type="NCBI Taxonomy" id="920"/>
    <lineage>
        <taxon>Bacteria</taxon>
        <taxon>Pseudomonadati</taxon>
        <taxon>Pseudomonadota</taxon>
        <taxon>Acidithiobacillia</taxon>
        <taxon>Acidithiobacillales</taxon>
        <taxon>Acidithiobacillaceae</taxon>
        <taxon>Acidithiobacillus</taxon>
    </lineage>
</organism>
<reference evidence="1 2" key="1">
    <citation type="submission" date="2018-06" db="EMBL/GenBank/DDBJ databases">
        <title>Draft sequence of Acidithiobacillus ferrooxidans CCM 4253.</title>
        <authorList>
            <person name="Moya-Beltran A."/>
            <person name="Castro M."/>
            <person name="Covarrubias P.C."/>
            <person name="Issotta F."/>
            <person name="Janiczek O."/>
            <person name="Mandl M."/>
            <person name="Kucera J."/>
            <person name="Quatrini R."/>
        </authorList>
    </citation>
    <scope>NUCLEOTIDE SEQUENCE [LARGE SCALE GENOMIC DNA]</scope>
    <source>
        <strain evidence="1 2">CCM 4253</strain>
    </source>
</reference>
<comment type="caution">
    <text evidence="1">The sequence shown here is derived from an EMBL/GenBank/DDBJ whole genome shotgun (WGS) entry which is preliminary data.</text>
</comment>
<evidence type="ECO:0000313" key="2">
    <source>
        <dbReference type="Proteomes" id="UP000248886"/>
    </source>
</evidence>
<gene>
    <name evidence="1" type="ORF">DN052_08810</name>
</gene>
<dbReference type="GeneID" id="65281552"/>
<dbReference type="Proteomes" id="UP000248886">
    <property type="component" value="Unassembled WGS sequence"/>
</dbReference>
<accession>A0A2W1K1Z7</accession>
<dbReference type="EMBL" id="QKQP01000005">
    <property type="protein sequence ID" value="PZD80543.1"/>
    <property type="molecule type" value="Genomic_DNA"/>
</dbReference>
<evidence type="ECO:0000313" key="1">
    <source>
        <dbReference type="EMBL" id="PZD80543.1"/>
    </source>
</evidence>